<gene>
    <name evidence="3" type="ORF">HMPREF0542_12167</name>
</gene>
<feature type="domain" description="DDH" evidence="1">
    <location>
        <begin position="35"/>
        <end position="173"/>
    </location>
</feature>
<dbReference type="PANTHER" id="PTHR47618:SF1">
    <property type="entry name" value="BIFUNCTIONAL OLIGORIBONUCLEASE AND PAP PHOSPHATASE NRNA"/>
    <property type="match status" value="1"/>
</dbReference>
<dbReference type="SUPFAM" id="SSF64182">
    <property type="entry name" value="DHH phosphoesterases"/>
    <property type="match status" value="1"/>
</dbReference>
<dbReference type="InterPro" id="IPR001667">
    <property type="entry name" value="DDH_dom"/>
</dbReference>
<dbReference type="InterPro" id="IPR038763">
    <property type="entry name" value="DHH_sf"/>
</dbReference>
<dbReference type="InterPro" id="IPR003156">
    <property type="entry name" value="DHHA1_dom"/>
</dbReference>
<protein>
    <submittedName>
        <fullName evidence="3">DHHA1 domain protein</fullName>
    </submittedName>
</protein>
<dbReference type="Pfam" id="PF01368">
    <property type="entry name" value="DHH"/>
    <property type="match status" value="1"/>
</dbReference>
<dbReference type="Gene3D" id="3.90.1640.10">
    <property type="entry name" value="inorganic pyrophosphatase (n-terminal core)"/>
    <property type="match status" value="1"/>
</dbReference>
<sequence>MTKRHVILNSWQQNARNVIMTIEEKIINKIKEFDRIIIHRHQNADPDALGSQGGLAEVIKAAFPKKSVKVVGKDVKGLKWILTEDEVSDEEYADALVIVTDTANTPRIDDERYDKGKCLIKIDHHPNDDAYGDILLVRPEASSCSEIIVDLVNASDGELSLTKEAARRLYAGIIGDTGRFMYDCTTPHTMRVTAQLLEQGIDAALVNRKMDEINEAEAKLSAYVYQNLQITKHHAAYVIIKNAVLAELGAEDSGTAHVVSLPGRIEGIACWTIFVEQEDGTYRLRIRSKKPVINELAKEYGGGGHPLASGARLEDASRILEFVEKLDDVAAKYTEEK</sequence>
<dbReference type="AlphaFoldDB" id="E7FTD9"/>
<evidence type="ECO:0000313" key="4">
    <source>
        <dbReference type="Proteomes" id="UP000004099"/>
    </source>
</evidence>
<dbReference type="PANTHER" id="PTHR47618">
    <property type="entry name" value="BIFUNCTIONAL OLIGORIBONUCLEASE AND PAP PHOSPHATASE NRNA"/>
    <property type="match status" value="1"/>
</dbReference>
<comment type="caution">
    <text evidence="3">The sequence shown here is derived from an EMBL/GenBank/DDBJ whole genome shotgun (WGS) entry which is preliminary data.</text>
</comment>
<dbReference type="GO" id="GO:0003676">
    <property type="term" value="F:nucleic acid binding"/>
    <property type="evidence" value="ECO:0007669"/>
    <property type="project" value="InterPro"/>
</dbReference>
<accession>E7FTD9</accession>
<name>E7FTD9_9LACO</name>
<reference evidence="3 4" key="1">
    <citation type="submission" date="2011-01" db="EMBL/GenBank/DDBJ databases">
        <authorList>
            <person name="Muzny D."/>
            <person name="Qin X."/>
            <person name="Buhay C."/>
            <person name="Dugan-Rocha S."/>
            <person name="Ding Y."/>
            <person name="Chen G."/>
            <person name="Hawes A."/>
            <person name="Holder M."/>
            <person name="Jhangiani S."/>
            <person name="Johnson A."/>
            <person name="Khan Z."/>
            <person name="Li Z."/>
            <person name="Liu W."/>
            <person name="Liu X."/>
            <person name="Perez L."/>
            <person name="Shen H."/>
            <person name="Wang Q."/>
            <person name="Watt J."/>
            <person name="Xi L."/>
            <person name="Xin Y."/>
            <person name="Zhou J."/>
            <person name="Deng J."/>
            <person name="Jiang H."/>
            <person name="Liu Y."/>
            <person name="Qu J."/>
            <person name="Song X.-Z."/>
            <person name="Zhang L."/>
            <person name="Villasana D."/>
            <person name="Johnson A."/>
            <person name="Liu J."/>
            <person name="Liyanage D."/>
            <person name="Lorensuhewa L."/>
            <person name="Robinson T."/>
            <person name="Song A."/>
            <person name="Song B.-B."/>
            <person name="Dinh H."/>
            <person name="Thornton R."/>
            <person name="Coyle M."/>
            <person name="Francisco L."/>
            <person name="Jackson L."/>
            <person name="Javaid M."/>
            <person name="Korchina V."/>
            <person name="Kovar C."/>
            <person name="Mata R."/>
            <person name="Mathew T."/>
            <person name="Ngo R."/>
            <person name="Nguyen L."/>
            <person name="Nguyen N."/>
            <person name="Okwuonu G."/>
            <person name="Ongeri F."/>
            <person name="Pham C."/>
            <person name="Simmons D."/>
            <person name="Wilczek-Boney K."/>
            <person name="Hale W."/>
            <person name="Jakkamsetti A."/>
            <person name="Pham P."/>
            <person name="Ruth R."/>
            <person name="San Lucas F."/>
            <person name="Warren J."/>
            <person name="Zhang J."/>
            <person name="Zhao Z."/>
            <person name="Zhou C."/>
            <person name="Zhu D."/>
            <person name="Lee S."/>
            <person name="Bess C."/>
            <person name="Blankenburg K."/>
            <person name="Forbes L."/>
            <person name="Fu Q."/>
            <person name="Gubbala S."/>
            <person name="Hirani K."/>
            <person name="Jayaseelan J.C."/>
            <person name="Lara F."/>
            <person name="Munidasa M."/>
            <person name="Palculict T."/>
            <person name="Patil S."/>
            <person name="Pu L.-L."/>
            <person name="Saada N."/>
            <person name="Tang L."/>
            <person name="Weissenberger G."/>
            <person name="Zhu Y."/>
            <person name="Hemphill L."/>
            <person name="Shang Y."/>
            <person name="Youmans B."/>
            <person name="Ayvaz T."/>
            <person name="Ross M."/>
            <person name="Santibanez J."/>
            <person name="Aqrawi P."/>
            <person name="Gross S."/>
            <person name="Joshi V."/>
            <person name="Fowler G."/>
            <person name="Nazareth L."/>
            <person name="Reid J."/>
            <person name="Worley K."/>
            <person name="Petrosino J."/>
            <person name="Highlander S."/>
            <person name="Gibbs R."/>
        </authorList>
    </citation>
    <scope>NUCLEOTIDE SEQUENCE [LARGE SCALE GENOMIC DNA]</scope>
    <source>
        <strain evidence="3 4">ATCC 25644</strain>
    </source>
</reference>
<dbReference type="Gene3D" id="3.10.310.30">
    <property type="match status" value="1"/>
</dbReference>
<evidence type="ECO:0000313" key="3">
    <source>
        <dbReference type="EMBL" id="EFZ33736.1"/>
    </source>
</evidence>
<feature type="domain" description="DHHA1" evidence="2">
    <location>
        <begin position="247"/>
        <end position="331"/>
    </location>
</feature>
<evidence type="ECO:0000259" key="2">
    <source>
        <dbReference type="Pfam" id="PF02272"/>
    </source>
</evidence>
<proteinExistence type="predicted"/>
<dbReference type="EMBL" id="ACGS02000052">
    <property type="protein sequence ID" value="EFZ33736.1"/>
    <property type="molecule type" value="Genomic_DNA"/>
</dbReference>
<organism evidence="3 4">
    <name type="scientific">Ligilactobacillus ruminis ATCC 25644</name>
    <dbReference type="NCBI Taxonomy" id="525362"/>
    <lineage>
        <taxon>Bacteria</taxon>
        <taxon>Bacillati</taxon>
        <taxon>Bacillota</taxon>
        <taxon>Bacilli</taxon>
        <taxon>Lactobacillales</taxon>
        <taxon>Lactobacillaceae</taxon>
        <taxon>Ligilactobacillus</taxon>
    </lineage>
</organism>
<dbReference type="HOGENOM" id="CLU_039720_1_0_9"/>
<evidence type="ECO:0000259" key="1">
    <source>
        <dbReference type="Pfam" id="PF01368"/>
    </source>
</evidence>
<dbReference type="InterPro" id="IPR051319">
    <property type="entry name" value="Oligoribo/pAp-PDE_c-di-AMP_PDE"/>
</dbReference>
<dbReference type="Proteomes" id="UP000004099">
    <property type="component" value="Unassembled WGS sequence"/>
</dbReference>
<dbReference type="Pfam" id="PF02272">
    <property type="entry name" value="DHHA1"/>
    <property type="match status" value="1"/>
</dbReference>